<evidence type="ECO:0000313" key="1">
    <source>
        <dbReference type="Proteomes" id="UP000887566"/>
    </source>
</evidence>
<keyword evidence="1" id="KW-1185">Reference proteome</keyword>
<dbReference type="WBParaSite" id="PSAMB.scaffold13223size2372.g35358.t1">
    <property type="protein sequence ID" value="PSAMB.scaffold13223size2372.g35358.t1"/>
    <property type="gene ID" value="PSAMB.scaffold13223size2372.g35358"/>
</dbReference>
<name>A0A914UWS0_9BILA</name>
<evidence type="ECO:0000313" key="2">
    <source>
        <dbReference type="WBParaSite" id="PSAMB.scaffold13223size2372.g35358.t1"/>
    </source>
</evidence>
<reference evidence="2" key="1">
    <citation type="submission" date="2022-11" db="UniProtKB">
        <authorList>
            <consortium name="WormBaseParasite"/>
        </authorList>
    </citation>
    <scope>IDENTIFICATION</scope>
</reference>
<dbReference type="Proteomes" id="UP000887566">
    <property type="component" value="Unplaced"/>
</dbReference>
<accession>A0A914UWS0</accession>
<proteinExistence type="predicted"/>
<protein>
    <submittedName>
        <fullName evidence="2">Uncharacterized protein</fullName>
    </submittedName>
</protein>
<dbReference type="AlphaFoldDB" id="A0A914UWS0"/>
<organism evidence="1 2">
    <name type="scientific">Plectus sambesii</name>
    <dbReference type="NCBI Taxonomy" id="2011161"/>
    <lineage>
        <taxon>Eukaryota</taxon>
        <taxon>Metazoa</taxon>
        <taxon>Ecdysozoa</taxon>
        <taxon>Nematoda</taxon>
        <taxon>Chromadorea</taxon>
        <taxon>Plectida</taxon>
        <taxon>Plectina</taxon>
        <taxon>Plectoidea</taxon>
        <taxon>Plectidae</taxon>
        <taxon>Plectus</taxon>
    </lineage>
</organism>
<sequence>MTYALKAEHDHRSAHSTTTLPRSYRPCIKNVRSFMLYAGLPPQATRARYNWFPTFARVAFFGEPDSSVAQLTNACQQCPDDDVLSDLSTSLYRRFLLIDDEQLSDVTVADDRRLSEEYSHTAALLLGAYGQVFKGRCSRDKVFEIKVLEKCSR</sequence>